<protein>
    <submittedName>
        <fullName evidence="1">Uncharacterized protein</fullName>
    </submittedName>
</protein>
<accession>A0ABS3LY31</accession>
<comment type="caution">
    <text evidence="1">The sequence shown here is derived from an EMBL/GenBank/DDBJ whole genome shotgun (WGS) entry which is preliminary data.</text>
</comment>
<organism evidence="1 2">
    <name type="scientific">Acetobacter sacchari</name>
    <dbReference type="NCBI Taxonomy" id="2661687"/>
    <lineage>
        <taxon>Bacteria</taxon>
        <taxon>Pseudomonadati</taxon>
        <taxon>Pseudomonadota</taxon>
        <taxon>Alphaproteobacteria</taxon>
        <taxon>Acetobacterales</taxon>
        <taxon>Acetobacteraceae</taxon>
        <taxon>Acetobacter</taxon>
    </lineage>
</organism>
<evidence type="ECO:0000313" key="2">
    <source>
        <dbReference type="Proteomes" id="UP000664771"/>
    </source>
</evidence>
<dbReference type="Proteomes" id="UP000664771">
    <property type="component" value="Unassembled WGS sequence"/>
</dbReference>
<dbReference type="EMBL" id="JAFVMF010000014">
    <property type="protein sequence ID" value="MBO1360822.1"/>
    <property type="molecule type" value="Genomic_DNA"/>
</dbReference>
<gene>
    <name evidence="1" type="ORF">J2D73_13610</name>
</gene>
<evidence type="ECO:0000313" key="1">
    <source>
        <dbReference type="EMBL" id="MBO1360822.1"/>
    </source>
</evidence>
<name>A0ABS3LY31_9PROT</name>
<dbReference type="RefSeq" id="WP_207882090.1">
    <property type="nucleotide sequence ID" value="NZ_JAFVMF010000014.1"/>
</dbReference>
<reference evidence="1 2" key="1">
    <citation type="submission" date="2021-03" db="EMBL/GenBank/DDBJ databases">
        <title>The complete genome sequence of Acetobacter sacchari TBRC 11175.</title>
        <authorList>
            <person name="Charoenyingcharoen P."/>
            <person name="Yukphan P."/>
        </authorList>
    </citation>
    <scope>NUCLEOTIDE SEQUENCE [LARGE SCALE GENOMIC DNA]</scope>
    <source>
        <strain evidence="1 2">TBRC 11175</strain>
    </source>
</reference>
<sequence length="168" mass="18954">MELPPELVQISGGDVEIWGYYNPVKARDVVESVRKITNAQTDKEKKTILHIMSGTHGACNQRIGAVNPQAAERQFYKEDKALRGKQSENVTVEVHEFNTEFLIKTRSLVRIKNPFSSSKYKEDKLAGTTHSMSTLNRKLRLLVEKNTDCKHIFLLAYCCSAGEKLSAP</sequence>
<proteinExistence type="predicted"/>
<keyword evidence="2" id="KW-1185">Reference proteome</keyword>